<dbReference type="InterPro" id="IPR000270">
    <property type="entry name" value="PB1_dom"/>
</dbReference>
<dbReference type="EMBL" id="CAKOAT010356265">
    <property type="protein sequence ID" value="CAH8363271.1"/>
    <property type="molecule type" value="Genomic_DNA"/>
</dbReference>
<evidence type="ECO:0000259" key="5">
    <source>
        <dbReference type="PROSITE" id="PS51371"/>
    </source>
</evidence>
<feature type="transmembrane region" description="Helical" evidence="4">
    <location>
        <begin position="497"/>
        <end position="519"/>
    </location>
</feature>
<proteinExistence type="predicted"/>
<evidence type="ECO:0000259" key="6">
    <source>
        <dbReference type="PROSITE" id="PS51745"/>
    </source>
</evidence>
<dbReference type="SUPFAM" id="SSF54631">
    <property type="entry name" value="CBS-domain pair"/>
    <property type="match status" value="2"/>
</dbReference>
<dbReference type="InterPro" id="IPR053793">
    <property type="entry name" value="PB1-like"/>
</dbReference>
<feature type="domain" description="CBS" evidence="5">
    <location>
        <begin position="58"/>
        <end position="116"/>
    </location>
</feature>
<dbReference type="CDD" id="cd17782">
    <property type="entry name" value="CBS_pair_MUG70_2"/>
    <property type="match status" value="1"/>
</dbReference>
<dbReference type="Pfam" id="PF00571">
    <property type="entry name" value="CBS"/>
    <property type="match status" value="4"/>
</dbReference>
<dbReference type="PROSITE" id="PS51371">
    <property type="entry name" value="CBS"/>
    <property type="match status" value="4"/>
</dbReference>
<dbReference type="Gene3D" id="3.10.580.10">
    <property type="entry name" value="CBS-domain"/>
    <property type="match status" value="2"/>
</dbReference>
<reference evidence="7 8" key="1">
    <citation type="submission" date="2022-03" db="EMBL/GenBank/DDBJ databases">
        <authorList>
            <person name="Macdonald S."/>
            <person name="Ahmed S."/>
            <person name="Newling K."/>
        </authorList>
    </citation>
    <scope>NUCLEOTIDE SEQUENCE [LARGE SCALE GENOMIC DNA]</scope>
</reference>
<dbReference type="SMART" id="SM00116">
    <property type="entry name" value="CBS"/>
    <property type="match status" value="4"/>
</dbReference>
<gene>
    <name evidence="7" type="ORF">ERUC_LOCUS29027</name>
</gene>
<dbReference type="InterPro" id="IPR000644">
    <property type="entry name" value="CBS_dom"/>
</dbReference>
<protein>
    <submittedName>
        <fullName evidence="7">Uncharacterized protein</fullName>
    </submittedName>
</protein>
<feature type="domain" description="CBS" evidence="5">
    <location>
        <begin position="277"/>
        <end position="335"/>
    </location>
</feature>
<keyword evidence="2" id="KW-0129">CBS domain</keyword>
<feature type="region of interest" description="Disordered" evidence="3">
    <location>
        <begin position="1"/>
        <end position="48"/>
    </location>
</feature>
<keyword evidence="8" id="KW-1185">Reference proteome</keyword>
<feature type="domain" description="PB1" evidence="6">
    <location>
        <begin position="386"/>
        <end position="473"/>
    </location>
</feature>
<feature type="domain" description="CBS" evidence="5">
    <location>
        <begin position="124"/>
        <end position="179"/>
    </location>
</feature>
<feature type="compositionally biased region" description="Low complexity" evidence="3">
    <location>
        <begin position="1"/>
        <end position="16"/>
    </location>
</feature>
<accession>A0ABC8KXB5</accession>
<dbReference type="InterPro" id="IPR046342">
    <property type="entry name" value="CBS_dom_sf"/>
</dbReference>
<name>A0ABC8KXB5_ERUVS</name>
<dbReference type="CDD" id="cd17781">
    <property type="entry name" value="CBS_pair_MUG70_1"/>
    <property type="match status" value="1"/>
</dbReference>
<dbReference type="Proteomes" id="UP001642260">
    <property type="component" value="Unassembled WGS sequence"/>
</dbReference>
<organism evidence="7 8">
    <name type="scientific">Eruca vesicaria subsp. sativa</name>
    <name type="common">Garden rocket</name>
    <name type="synonym">Eruca sativa</name>
    <dbReference type="NCBI Taxonomy" id="29727"/>
    <lineage>
        <taxon>Eukaryota</taxon>
        <taxon>Viridiplantae</taxon>
        <taxon>Streptophyta</taxon>
        <taxon>Embryophyta</taxon>
        <taxon>Tracheophyta</taxon>
        <taxon>Spermatophyta</taxon>
        <taxon>Magnoliopsida</taxon>
        <taxon>eudicotyledons</taxon>
        <taxon>Gunneridae</taxon>
        <taxon>Pentapetalae</taxon>
        <taxon>rosids</taxon>
        <taxon>malvids</taxon>
        <taxon>Brassicales</taxon>
        <taxon>Brassicaceae</taxon>
        <taxon>Brassiceae</taxon>
        <taxon>Eruca</taxon>
    </lineage>
</organism>
<sequence>MTSSGRRSIRRGSSSSKKPVLQSQESGNNSFNETTFPKPGSPHPEPVSDIERTVKKLRLSKALTIPEGTTVFDACRRMASRRVDAVLLTDTSALLSGIVTDKDIATRVIAEGLRPEHTLVSKVMTRNPIFVTSDSLAIQALEKMVQGKFRHLPVVENGEVIAILDITKCLYDAISRMEKAAEQGSALAAAYPFIETLRDHMFKPALSTIITEHSKVALVSPSDPVFVASKKMRDLRVNSVIISVGNKILGILTSKDILMRVVAQNLSPELTLVEKVMTPSPECASMETTIVDALHIMHDGKFLHLPVLDKDGYAAACVDVLQITHAAISTVENSSGAVNDMMQKFWDSALTLEQHPPEDYETHSDMSATLLNSEDTGKLQSQGSVVSLFAFKFEDRNGRVHRFNATGESFEEVMSGVMEGCGEVVDSGVVVQIMYEDDEGDRVLISGDGDVVAAVGFARSLGQKVLKLYLDFGETVCVDQMVRDLSEGSFGGGGSLVGWKGGVVAGVIVLTSIGVLVYLKRSK</sequence>
<feature type="domain" description="CBS" evidence="5">
    <location>
        <begin position="210"/>
        <end position="269"/>
    </location>
</feature>
<evidence type="ECO:0000256" key="2">
    <source>
        <dbReference type="PROSITE-ProRule" id="PRU00703"/>
    </source>
</evidence>
<dbReference type="SMART" id="SM00666">
    <property type="entry name" value="PB1"/>
    <property type="match status" value="1"/>
</dbReference>
<keyword evidence="4" id="KW-0472">Membrane</keyword>
<dbReference type="PROSITE" id="PS51745">
    <property type="entry name" value="PB1"/>
    <property type="match status" value="1"/>
</dbReference>
<dbReference type="InterPro" id="IPR051462">
    <property type="entry name" value="CBS_domain-containing"/>
</dbReference>
<keyword evidence="1" id="KW-0677">Repeat</keyword>
<dbReference type="AlphaFoldDB" id="A0ABC8KXB5"/>
<keyword evidence="4" id="KW-0812">Transmembrane</keyword>
<feature type="compositionally biased region" description="Polar residues" evidence="3">
    <location>
        <begin position="21"/>
        <end position="35"/>
    </location>
</feature>
<dbReference type="PANTHER" id="PTHR48108:SF26">
    <property type="entry name" value="CBS DOMAIN-CONTAINING PROTEIN DDB_G0289609"/>
    <property type="match status" value="1"/>
</dbReference>
<comment type="caution">
    <text evidence="7">The sequence shown here is derived from an EMBL/GenBank/DDBJ whole genome shotgun (WGS) entry which is preliminary data.</text>
</comment>
<evidence type="ECO:0000313" key="8">
    <source>
        <dbReference type="Proteomes" id="UP001642260"/>
    </source>
</evidence>
<evidence type="ECO:0000313" key="7">
    <source>
        <dbReference type="EMBL" id="CAH8363271.1"/>
    </source>
</evidence>
<dbReference type="PANTHER" id="PTHR48108">
    <property type="entry name" value="CBS DOMAIN-CONTAINING PROTEIN CBSX2, CHLOROPLASTIC"/>
    <property type="match status" value="1"/>
</dbReference>
<evidence type="ECO:0000256" key="1">
    <source>
        <dbReference type="ARBA" id="ARBA00022737"/>
    </source>
</evidence>
<evidence type="ECO:0000256" key="4">
    <source>
        <dbReference type="SAM" id="Phobius"/>
    </source>
</evidence>
<keyword evidence="4" id="KW-1133">Transmembrane helix</keyword>
<evidence type="ECO:0000256" key="3">
    <source>
        <dbReference type="SAM" id="MobiDB-lite"/>
    </source>
</evidence>
<dbReference type="Pfam" id="PF00564">
    <property type="entry name" value="PB1"/>
    <property type="match status" value="1"/>
</dbReference>
<dbReference type="SUPFAM" id="SSF54277">
    <property type="entry name" value="CAD &amp; PB1 domains"/>
    <property type="match status" value="1"/>
</dbReference>